<protein>
    <submittedName>
        <fullName evidence="2">Uncharacterized protein</fullName>
    </submittedName>
</protein>
<accession>A0A0E9XJ14</accession>
<organism evidence="2">
    <name type="scientific">Anguilla anguilla</name>
    <name type="common">European freshwater eel</name>
    <name type="synonym">Muraena anguilla</name>
    <dbReference type="NCBI Taxonomy" id="7936"/>
    <lineage>
        <taxon>Eukaryota</taxon>
        <taxon>Metazoa</taxon>
        <taxon>Chordata</taxon>
        <taxon>Craniata</taxon>
        <taxon>Vertebrata</taxon>
        <taxon>Euteleostomi</taxon>
        <taxon>Actinopterygii</taxon>
        <taxon>Neopterygii</taxon>
        <taxon>Teleostei</taxon>
        <taxon>Anguilliformes</taxon>
        <taxon>Anguillidae</taxon>
        <taxon>Anguilla</taxon>
    </lineage>
</organism>
<dbReference type="AlphaFoldDB" id="A0A0E9XJ14"/>
<name>A0A0E9XJ14_ANGAN</name>
<keyword evidence="1" id="KW-1133">Transmembrane helix</keyword>
<evidence type="ECO:0000256" key="1">
    <source>
        <dbReference type="SAM" id="Phobius"/>
    </source>
</evidence>
<evidence type="ECO:0000313" key="2">
    <source>
        <dbReference type="EMBL" id="JAI02670.1"/>
    </source>
</evidence>
<proteinExistence type="predicted"/>
<reference evidence="2" key="1">
    <citation type="submission" date="2014-11" db="EMBL/GenBank/DDBJ databases">
        <authorList>
            <person name="Amaro Gonzalez C."/>
        </authorList>
    </citation>
    <scope>NUCLEOTIDE SEQUENCE</scope>
</reference>
<feature type="transmembrane region" description="Helical" evidence="1">
    <location>
        <begin position="30"/>
        <end position="49"/>
    </location>
</feature>
<sequence length="50" mass="5781">MSMGGRRAFTEQTNLWEGRAGKARHIFKNIYSWVVCNVNSGIFVFLFIIN</sequence>
<reference evidence="2" key="2">
    <citation type="journal article" date="2015" name="Fish Shellfish Immunol.">
        <title>Early steps in the European eel (Anguilla anguilla)-Vibrio vulnificus interaction in the gills: Role of the RtxA13 toxin.</title>
        <authorList>
            <person name="Callol A."/>
            <person name="Pajuelo D."/>
            <person name="Ebbesson L."/>
            <person name="Teles M."/>
            <person name="MacKenzie S."/>
            <person name="Amaro C."/>
        </authorList>
    </citation>
    <scope>NUCLEOTIDE SEQUENCE</scope>
</reference>
<keyword evidence="1" id="KW-0812">Transmembrane</keyword>
<keyword evidence="1" id="KW-0472">Membrane</keyword>
<dbReference type="EMBL" id="GBXM01005908">
    <property type="protein sequence ID" value="JAI02670.1"/>
    <property type="molecule type" value="Transcribed_RNA"/>
</dbReference>